<reference evidence="2 3" key="2">
    <citation type="journal article" date="2017" name="Genome Biol. Evol.">
        <title>Trajectories and Drivers of Genome Evolution in Surface-Associated Marine Phaeobacter.</title>
        <authorList>
            <person name="Freese H.M."/>
            <person name="Sikorski J."/>
            <person name="Bunk B."/>
            <person name="Scheuner C."/>
            <person name="Meier-Kolthoff J.P."/>
            <person name="Sproer C."/>
            <person name="Gram L."/>
            <person name="Overmann J."/>
        </authorList>
    </citation>
    <scope>NUCLEOTIDE SEQUENCE [LARGE SCALE GENOMIC DNA]</scope>
    <source>
        <strain evidence="2 3">P88</strain>
        <plasmid evidence="3">pp88_e</plasmid>
    </source>
</reference>
<accession>A0A2I7KGV7</accession>
<geneLocation type="plasmid" evidence="3">
    <name>pp88_e</name>
</geneLocation>
<gene>
    <name evidence="2" type="ORF">PhaeoP88_04515</name>
</gene>
<sequence>MRFKRQMRHPFTDTERKRAALRRKQRKEREALPLLAPLVAAAQPGEDDVMRARAEAWAKQEAKDRADRARAWRKARRRLADLPRRERTILRKAWNGAPYPATPVYLLEFLHRYLVGVFSLDDLPFDPSIPTDAHGRRIT</sequence>
<proteinExistence type="predicted"/>
<dbReference type="AlphaFoldDB" id="A0A2I7KGV7"/>
<organism evidence="2 3">
    <name type="scientific">Phaeobacter inhibens</name>
    <dbReference type="NCBI Taxonomy" id="221822"/>
    <lineage>
        <taxon>Bacteria</taxon>
        <taxon>Pseudomonadati</taxon>
        <taxon>Pseudomonadota</taxon>
        <taxon>Alphaproteobacteria</taxon>
        <taxon>Rhodobacterales</taxon>
        <taxon>Roseobacteraceae</taxon>
        <taxon>Phaeobacter</taxon>
    </lineage>
</organism>
<dbReference type="GeneID" id="31848606"/>
<keyword evidence="2" id="KW-0614">Plasmid</keyword>
<dbReference type="Proteomes" id="UP000236447">
    <property type="component" value="Plasmid pP88_e"/>
</dbReference>
<protein>
    <submittedName>
        <fullName evidence="2">Uncharacterized protein</fullName>
    </submittedName>
</protein>
<dbReference type="RefSeq" id="WP_024099608.1">
    <property type="nucleotide sequence ID" value="NZ_CP010730.1"/>
</dbReference>
<feature type="region of interest" description="Disordered" evidence="1">
    <location>
        <begin position="1"/>
        <end position="28"/>
    </location>
</feature>
<name>A0A2I7KGV7_9RHOB</name>
<reference evidence="2 3" key="1">
    <citation type="journal article" date="2017" name="Front. Microbiol.">
        <title>Phaeobacter piscinae sp. nov., a species of the Roseobacter group and potential aquaculture probiont.</title>
        <authorList>
            <person name="Sonnenschein E.C."/>
            <person name="Phippen C.B.W."/>
            <person name="Nielsen K.F."/>
            <person name="Mateiu R.V."/>
            <person name="Melchiorsen J."/>
            <person name="Gram L."/>
            <person name="Overmann J."/>
            <person name="Freese H.M."/>
        </authorList>
    </citation>
    <scope>NUCLEOTIDE SEQUENCE [LARGE SCALE GENOMIC DNA]</scope>
    <source>
        <strain evidence="2 3">P88</strain>
        <plasmid evidence="3">pp88_e</plasmid>
    </source>
</reference>
<evidence type="ECO:0000256" key="1">
    <source>
        <dbReference type="SAM" id="MobiDB-lite"/>
    </source>
</evidence>
<dbReference type="EMBL" id="CP010730">
    <property type="protein sequence ID" value="AUR01827.1"/>
    <property type="molecule type" value="Genomic_DNA"/>
</dbReference>
<evidence type="ECO:0000313" key="2">
    <source>
        <dbReference type="EMBL" id="AUR01827.1"/>
    </source>
</evidence>
<evidence type="ECO:0000313" key="3">
    <source>
        <dbReference type="Proteomes" id="UP000236447"/>
    </source>
</evidence>